<protein>
    <recommendedName>
        <fullName evidence="2">SH3b domain-containing protein</fullName>
    </recommendedName>
</protein>
<dbReference type="AlphaFoldDB" id="A3IQT4"/>
<evidence type="ECO:0000259" key="2">
    <source>
        <dbReference type="Pfam" id="PF08239"/>
    </source>
</evidence>
<accession>A3IQT4</accession>
<reference evidence="3 4" key="1">
    <citation type="submission" date="2007-03" db="EMBL/GenBank/DDBJ databases">
        <authorList>
            <person name="Stal L."/>
            <person name="Ferriera S."/>
            <person name="Johnson J."/>
            <person name="Kravitz S."/>
            <person name="Beeson K."/>
            <person name="Sutton G."/>
            <person name="Rogers Y.-H."/>
            <person name="Friedman R."/>
            <person name="Frazier M."/>
            <person name="Venter J.C."/>
        </authorList>
    </citation>
    <scope>NUCLEOTIDE SEQUENCE [LARGE SCALE GENOMIC DNA]</scope>
    <source>
        <strain evidence="3 4">CCY0110</strain>
    </source>
</reference>
<organism evidence="3 4">
    <name type="scientific">Crocosphaera chwakensis CCY0110</name>
    <dbReference type="NCBI Taxonomy" id="391612"/>
    <lineage>
        <taxon>Bacteria</taxon>
        <taxon>Bacillati</taxon>
        <taxon>Cyanobacteriota</taxon>
        <taxon>Cyanophyceae</taxon>
        <taxon>Oscillatoriophycideae</taxon>
        <taxon>Chroococcales</taxon>
        <taxon>Aphanothecaceae</taxon>
        <taxon>Crocosphaera</taxon>
        <taxon>Crocosphaera chwakensis</taxon>
    </lineage>
</organism>
<dbReference type="InterPro" id="IPR003646">
    <property type="entry name" value="SH3-like_bac-type"/>
</dbReference>
<dbReference type="Gene3D" id="2.30.30.40">
    <property type="entry name" value="SH3 Domains"/>
    <property type="match status" value="1"/>
</dbReference>
<keyword evidence="1" id="KW-0732">Signal</keyword>
<feature type="signal peptide" evidence="1">
    <location>
        <begin position="1"/>
        <end position="30"/>
    </location>
</feature>
<evidence type="ECO:0000313" key="3">
    <source>
        <dbReference type="EMBL" id="EAZ91139.1"/>
    </source>
</evidence>
<proteinExistence type="predicted"/>
<gene>
    <name evidence="3" type="ORF">CY0110_12767</name>
</gene>
<evidence type="ECO:0000256" key="1">
    <source>
        <dbReference type="SAM" id="SignalP"/>
    </source>
</evidence>
<dbReference type="EMBL" id="AAXW01000016">
    <property type="protein sequence ID" value="EAZ91139.1"/>
    <property type="molecule type" value="Genomic_DNA"/>
</dbReference>
<dbReference type="RefSeq" id="WP_008275749.1">
    <property type="nucleotide sequence ID" value="NZ_AAXW01000016.1"/>
</dbReference>
<comment type="caution">
    <text evidence="3">The sequence shown here is derived from an EMBL/GenBank/DDBJ whole genome shotgun (WGS) entry which is preliminary data.</text>
</comment>
<keyword evidence="4" id="KW-1185">Reference proteome</keyword>
<name>A3IQT4_9CHRO</name>
<sequence>MMLLTLKAKGAMIASLVVGISLTCSSIATAKEGPCLGISDYDPQPYYELTINPFPRNQLPSEYSVGGYLDQGLVRTWNANSNVNLRQQPNTNNSKVLKTIPDQSFIPLYGGFYSEDNYWWWFTEYQGNRGWIRSDYVCGDPQ</sequence>
<feature type="chain" id="PRO_5002653795" description="SH3b domain-containing protein" evidence="1">
    <location>
        <begin position="31"/>
        <end position="142"/>
    </location>
</feature>
<dbReference type="Proteomes" id="UP000003781">
    <property type="component" value="Unassembled WGS sequence"/>
</dbReference>
<dbReference type="Pfam" id="PF08239">
    <property type="entry name" value="SH3_3"/>
    <property type="match status" value="1"/>
</dbReference>
<evidence type="ECO:0000313" key="4">
    <source>
        <dbReference type="Proteomes" id="UP000003781"/>
    </source>
</evidence>
<dbReference type="OrthoDB" id="514905at2"/>
<feature type="domain" description="SH3b" evidence="2">
    <location>
        <begin position="81"/>
        <end position="137"/>
    </location>
</feature>